<dbReference type="AlphaFoldDB" id="A0A811MKF4"/>
<dbReference type="EMBL" id="CAJGYO010000002">
    <property type="protein sequence ID" value="CAD6209711.1"/>
    <property type="molecule type" value="Genomic_DNA"/>
</dbReference>
<feature type="signal peptide" evidence="2">
    <location>
        <begin position="1"/>
        <end position="22"/>
    </location>
</feature>
<sequence>MFQRKQVLPLVLIFILALAAQATTIAAYRVLREKSQPQRGSSVSLTSSMPGASGCTFDPNNPGGRCPHP</sequence>
<accession>A0A811MKF4</accession>
<evidence type="ECO:0000256" key="2">
    <source>
        <dbReference type="SAM" id="SignalP"/>
    </source>
</evidence>
<proteinExistence type="predicted"/>
<reference evidence="3" key="1">
    <citation type="submission" date="2020-10" db="EMBL/GenBank/DDBJ databases">
        <authorList>
            <person name="Han B."/>
            <person name="Lu T."/>
            <person name="Zhao Q."/>
            <person name="Huang X."/>
            <person name="Zhao Y."/>
        </authorList>
    </citation>
    <scope>NUCLEOTIDE SEQUENCE</scope>
</reference>
<feature type="region of interest" description="Disordered" evidence="1">
    <location>
        <begin position="34"/>
        <end position="69"/>
    </location>
</feature>
<protein>
    <submittedName>
        <fullName evidence="3">Uncharacterized protein</fullName>
    </submittedName>
</protein>
<gene>
    <name evidence="3" type="ORF">NCGR_LOCUS5902</name>
</gene>
<name>A0A811MKF4_9POAL</name>
<feature type="compositionally biased region" description="Polar residues" evidence="1">
    <location>
        <begin position="37"/>
        <end position="50"/>
    </location>
</feature>
<dbReference type="OrthoDB" id="10417020at2759"/>
<evidence type="ECO:0000313" key="4">
    <source>
        <dbReference type="Proteomes" id="UP000604825"/>
    </source>
</evidence>
<evidence type="ECO:0000313" key="3">
    <source>
        <dbReference type="EMBL" id="CAD6209711.1"/>
    </source>
</evidence>
<evidence type="ECO:0000256" key="1">
    <source>
        <dbReference type="SAM" id="MobiDB-lite"/>
    </source>
</evidence>
<keyword evidence="4" id="KW-1185">Reference proteome</keyword>
<feature type="chain" id="PRO_5032280243" evidence="2">
    <location>
        <begin position="23"/>
        <end position="69"/>
    </location>
</feature>
<comment type="caution">
    <text evidence="3">The sequence shown here is derived from an EMBL/GenBank/DDBJ whole genome shotgun (WGS) entry which is preliminary data.</text>
</comment>
<keyword evidence="2" id="KW-0732">Signal</keyword>
<dbReference type="Proteomes" id="UP000604825">
    <property type="component" value="Unassembled WGS sequence"/>
</dbReference>
<organism evidence="3 4">
    <name type="scientific">Miscanthus lutarioriparius</name>
    <dbReference type="NCBI Taxonomy" id="422564"/>
    <lineage>
        <taxon>Eukaryota</taxon>
        <taxon>Viridiplantae</taxon>
        <taxon>Streptophyta</taxon>
        <taxon>Embryophyta</taxon>
        <taxon>Tracheophyta</taxon>
        <taxon>Spermatophyta</taxon>
        <taxon>Magnoliopsida</taxon>
        <taxon>Liliopsida</taxon>
        <taxon>Poales</taxon>
        <taxon>Poaceae</taxon>
        <taxon>PACMAD clade</taxon>
        <taxon>Panicoideae</taxon>
        <taxon>Andropogonodae</taxon>
        <taxon>Andropogoneae</taxon>
        <taxon>Saccharinae</taxon>
        <taxon>Miscanthus</taxon>
    </lineage>
</organism>